<keyword evidence="1" id="KW-1133">Transmembrane helix</keyword>
<dbReference type="PANTHER" id="PTHR46224">
    <property type="entry name" value="ANKYRIN REPEAT FAMILY PROTEIN"/>
    <property type="match status" value="1"/>
</dbReference>
<evidence type="ECO:0000313" key="3">
    <source>
        <dbReference type="Proteomes" id="UP000501802"/>
    </source>
</evidence>
<dbReference type="SMART" id="SM00248">
    <property type="entry name" value="ANK"/>
    <property type="match status" value="4"/>
</dbReference>
<dbReference type="AlphaFoldDB" id="A0A6G9AJ22"/>
<feature type="transmembrane region" description="Helical" evidence="1">
    <location>
        <begin position="6"/>
        <end position="24"/>
    </location>
</feature>
<name>A0A6G9AJ22_9BACT</name>
<dbReference type="SUPFAM" id="SSF48403">
    <property type="entry name" value="Ankyrin repeat"/>
    <property type="match status" value="1"/>
</dbReference>
<reference evidence="2 3" key="1">
    <citation type="submission" date="2020-03" db="EMBL/GenBank/DDBJ databases">
        <authorList>
            <person name="Kim M.K."/>
        </authorList>
    </citation>
    <scope>NUCLEOTIDE SEQUENCE [LARGE SCALE GENOMIC DNA]</scope>
    <source>
        <strain evidence="2 3">BT328</strain>
    </source>
</reference>
<protein>
    <submittedName>
        <fullName evidence="2">Uncharacterized protein</fullName>
    </submittedName>
</protein>
<dbReference type="InterPro" id="IPR002110">
    <property type="entry name" value="Ankyrin_rpt"/>
</dbReference>
<organism evidence="2 3">
    <name type="scientific">Spirosoma aureum</name>
    <dbReference type="NCBI Taxonomy" id="2692134"/>
    <lineage>
        <taxon>Bacteria</taxon>
        <taxon>Pseudomonadati</taxon>
        <taxon>Bacteroidota</taxon>
        <taxon>Cytophagia</taxon>
        <taxon>Cytophagales</taxon>
        <taxon>Cytophagaceae</taxon>
        <taxon>Spirosoma</taxon>
    </lineage>
</organism>
<keyword evidence="1" id="KW-0472">Membrane</keyword>
<dbReference type="InterPro" id="IPR036770">
    <property type="entry name" value="Ankyrin_rpt-contain_sf"/>
</dbReference>
<evidence type="ECO:0000313" key="2">
    <source>
        <dbReference type="EMBL" id="QIP12461.1"/>
    </source>
</evidence>
<feature type="transmembrane region" description="Helical" evidence="1">
    <location>
        <begin position="36"/>
        <end position="60"/>
    </location>
</feature>
<keyword evidence="3" id="KW-1185">Reference proteome</keyword>
<feature type="transmembrane region" description="Helical" evidence="1">
    <location>
        <begin position="66"/>
        <end position="84"/>
    </location>
</feature>
<dbReference type="RefSeq" id="WP_167206615.1">
    <property type="nucleotide sequence ID" value="NZ_CP050063.1"/>
</dbReference>
<dbReference type="Gene3D" id="1.25.40.20">
    <property type="entry name" value="Ankyrin repeat-containing domain"/>
    <property type="match status" value="2"/>
</dbReference>
<keyword evidence="1" id="KW-0812">Transmembrane</keyword>
<proteinExistence type="predicted"/>
<sequence>MKTLTTSNWLLACLYGVILLFSFFNINRRGNDAAGIGMETGLIFFGGILLAVLIGLNIIPYRWSKLTAFSVGLLPLLVVSYNFVSDRIFAYLDKQKNEAIANGSYYFQDAALLDVASAIAKEDLPRLQTLLQSPIRQRLNESGKDHVTLLDFATFRATEQENPEQAMRCMELLLANGATTQTADTARIPTQIWVSRQGSAAVLELLLKKGADPNAHNSYGAPILFSTIDYETDRFLKVKVLLEHGANPNSIHPDYGWMGHYSPLLYAANNQVWDVCQLLLERGADFRYQTPTGFIIDNVIVHYENLYADNGNTPADFTAFKKKLRAAQSSKQ</sequence>
<evidence type="ECO:0000256" key="1">
    <source>
        <dbReference type="SAM" id="Phobius"/>
    </source>
</evidence>
<dbReference type="InterPro" id="IPR051616">
    <property type="entry name" value="Cul2-RING_E3_ligase_SR"/>
</dbReference>
<dbReference type="Proteomes" id="UP000501802">
    <property type="component" value="Chromosome"/>
</dbReference>
<dbReference type="Pfam" id="PF12796">
    <property type="entry name" value="Ank_2"/>
    <property type="match status" value="1"/>
</dbReference>
<dbReference type="EMBL" id="CP050063">
    <property type="protein sequence ID" value="QIP12461.1"/>
    <property type="molecule type" value="Genomic_DNA"/>
</dbReference>
<gene>
    <name evidence="2" type="ORF">G8759_07395</name>
</gene>
<accession>A0A6G9AJ22</accession>
<dbReference type="KEGG" id="spib:G8759_07395"/>